<feature type="compositionally biased region" description="Polar residues" evidence="1">
    <location>
        <begin position="1302"/>
        <end position="1311"/>
    </location>
</feature>
<name>A0A4Q0A1I0_9FUNG</name>
<dbReference type="InterPro" id="IPR040185">
    <property type="entry name" value="Far11/STRP"/>
</dbReference>
<dbReference type="Proteomes" id="UP000268162">
    <property type="component" value="Unassembled WGS sequence"/>
</dbReference>
<feature type="compositionally biased region" description="Gly residues" evidence="1">
    <location>
        <begin position="903"/>
        <end position="913"/>
    </location>
</feature>
<dbReference type="GO" id="GO:0007010">
    <property type="term" value="P:cytoskeleton organization"/>
    <property type="evidence" value="ECO:0007669"/>
    <property type="project" value="TreeGrafter"/>
</dbReference>
<dbReference type="GO" id="GO:0005829">
    <property type="term" value="C:cytosol"/>
    <property type="evidence" value="ECO:0007669"/>
    <property type="project" value="TreeGrafter"/>
</dbReference>
<feature type="region of interest" description="Disordered" evidence="1">
    <location>
        <begin position="724"/>
        <end position="764"/>
    </location>
</feature>
<evidence type="ECO:0000259" key="2">
    <source>
        <dbReference type="SMART" id="SM01292"/>
    </source>
</evidence>
<evidence type="ECO:0000259" key="3">
    <source>
        <dbReference type="SMART" id="SM01293"/>
    </source>
</evidence>
<reference evidence="5" key="1">
    <citation type="journal article" date="2018" name="Nat. Microbiol.">
        <title>Leveraging single-cell genomics to expand the fungal tree of life.</title>
        <authorList>
            <person name="Ahrendt S.R."/>
            <person name="Quandt C.A."/>
            <person name="Ciobanu D."/>
            <person name="Clum A."/>
            <person name="Salamov A."/>
            <person name="Andreopoulos B."/>
            <person name="Cheng J.F."/>
            <person name="Woyke T."/>
            <person name="Pelin A."/>
            <person name="Henrissat B."/>
            <person name="Reynolds N.K."/>
            <person name="Benny G.L."/>
            <person name="Smith M.E."/>
            <person name="James T.Y."/>
            <person name="Grigoriev I.V."/>
        </authorList>
    </citation>
    <scope>NUCLEOTIDE SEQUENCE [LARGE SCALE GENOMIC DNA]</scope>
    <source>
        <strain evidence="5">RSA 468</strain>
    </source>
</reference>
<dbReference type="Pfam" id="PF07923">
    <property type="entry name" value="N1221"/>
    <property type="match status" value="1"/>
</dbReference>
<evidence type="ECO:0000313" key="5">
    <source>
        <dbReference type="Proteomes" id="UP000268162"/>
    </source>
</evidence>
<evidence type="ECO:0000256" key="1">
    <source>
        <dbReference type="SAM" id="MobiDB-lite"/>
    </source>
</evidence>
<dbReference type="Pfam" id="PF11882">
    <property type="entry name" value="DUF3402"/>
    <property type="match status" value="2"/>
</dbReference>
<feature type="region of interest" description="Disordered" evidence="1">
    <location>
        <begin position="1033"/>
        <end position="1056"/>
    </location>
</feature>
<feature type="compositionally biased region" description="Polar residues" evidence="1">
    <location>
        <begin position="754"/>
        <end position="764"/>
    </location>
</feature>
<organism evidence="4 5">
    <name type="scientific">Dimargaris cristalligena</name>
    <dbReference type="NCBI Taxonomy" id="215637"/>
    <lineage>
        <taxon>Eukaryota</taxon>
        <taxon>Fungi</taxon>
        <taxon>Fungi incertae sedis</taxon>
        <taxon>Zoopagomycota</taxon>
        <taxon>Kickxellomycotina</taxon>
        <taxon>Dimargaritomycetes</taxon>
        <taxon>Dimargaritales</taxon>
        <taxon>Dimargaritaceae</taxon>
        <taxon>Dimargaris</taxon>
    </lineage>
</organism>
<dbReference type="STRING" id="215637.A0A4Q0A1I0"/>
<feature type="region of interest" description="Disordered" evidence="1">
    <location>
        <begin position="569"/>
        <end position="593"/>
    </location>
</feature>
<feature type="region of interest" description="Disordered" evidence="1">
    <location>
        <begin position="887"/>
        <end position="991"/>
    </location>
</feature>
<dbReference type="SMART" id="SM01292">
    <property type="entry name" value="N1221"/>
    <property type="match status" value="1"/>
</dbReference>
<evidence type="ECO:0000313" key="4">
    <source>
        <dbReference type="EMBL" id="RKP39933.1"/>
    </source>
</evidence>
<feature type="region of interest" description="Disordered" evidence="1">
    <location>
        <begin position="202"/>
        <end position="225"/>
    </location>
</feature>
<sequence length="1356" mass="151404">MALGLASATTAISHPPPEQRHYRHDTEPSSTRSKSDAKSKKKKKKWNFHYDDNDALSNALTDYYSYLETPKFDTNYRNYAQHPDRPTSPWMNTPYPEQERFVRRLIHLIDEAPTTAALFYHIRTLLYIAQGCFRDLPFSPDVYQVPDADNESKRQSTVHSDPLHLYWIEQNARLMWKCDLLAYAYQRLVAIAEHMLSRYKLPESATPTTPGTPQSSRSTSQQDPWRVVTSESELGLWLDILFMLIEVHCENKEFGDQVRALEPSFPSTLLLLAQPVDAFYSDHLVIKKYLLVTRRCLVTVFGGTDQSDLKSRLKALYSECDRAATPQLKCDVVQSYQFYATHTRSYPTFYDMAKEPLNGLLTTLRDTDLRVPGPLGHPDVDLCAPRAHYHNLLAQDRSYLEELGNPDSPAEYPFPIPPHGQLIPTWLSEADGLHRRGLYTSPSQRQYLEVCRDFSQVAPADFWSIGNTPGYHRHWKIRPVGYGRRDKLEHSTDLDNSSTAQFGYARELLRRDHGPVPAATLPGGESPEVEAAQARRFITHLPNPAAHQRFGRRNPWVLLYSDEIDADATPHAGARSGTEGGGRNENVNKEESELDETKRCRARIKCIHECYNTTALHLTGIVDVLHSWTLTSFNYTKLPSSNAIIAEPTETPFCYHHRYGEVENPDPFSGDSPMYATRQRRRYSLPALENEYGDPTLDSVLGASPADIPTNLSTSMPTSWTMARESGGGGYSMPPSSSSTAAAAAAAGRGGPPNQNWGSSHRNSHGNSIDPLLHHLIHALRMNQPDNISLVRFMQQRDMRVRVMAIQSILMVLTKGFKVDHVLRFEYLMQCLWDMGFTRTMFSWLCEKQIRYVEEREKLEDLGFTAYCSPQSNLWTVLTRLEMEGRGGGDYHPSSINSSLASDGGGGGGGGGESQPSESDYGRRSRLSQNSRRNSLAPSETSDVAVPISISPTPSQSSTWTNASTMGPSKPVTAMHSALHQGPGPGDRSTVPGGLVQNSEDEAMQSIMTVSGSPTPTFPLMLTIHLVEARAASTRTRSSRSTSIPTVGAAAMDPADGSRTPIDLTSASLHSPLPLGSTHTHHRTTTATVITAPTSTSTSAKRRPSRHVWCSQYTGVTMVRLIQKMTKNKPRRIDRLKTPKWVSILSNLTMVQIDLLKVYVYKIVKSLVPFMGRDWIHRNLDLISGVYLHVPPKLVDDWMRPFPASAPLIRQRDERFRRLLIYFNAQTVPWSYLVTNASSEPGVVRTNRAATTTISSPPPICTVYYSYLLALRLLNHPLPGDSVTNSQSDSNSSMGMSDYSDAETSLLSSPTGDLADRRTHGRGGGKTLDDVVDLPFDMSDTSDSNCEFYSTTDLAR</sequence>
<feature type="domain" description="Far11/STRP N-terminal" evidence="2">
    <location>
        <begin position="43"/>
        <end position="358"/>
    </location>
</feature>
<proteinExistence type="predicted"/>
<feature type="compositionally biased region" description="Low complexity" evidence="1">
    <location>
        <begin position="1282"/>
        <end position="1299"/>
    </location>
</feature>
<feature type="compositionally biased region" description="Low complexity" evidence="1">
    <location>
        <begin position="927"/>
        <end position="936"/>
    </location>
</feature>
<feature type="compositionally biased region" description="Low complexity" evidence="1">
    <location>
        <begin position="732"/>
        <end position="747"/>
    </location>
</feature>
<dbReference type="PANTHER" id="PTHR13239:SF4">
    <property type="entry name" value="AT25231P"/>
    <property type="match status" value="1"/>
</dbReference>
<dbReference type="EMBL" id="ML002235">
    <property type="protein sequence ID" value="RKP39933.1"/>
    <property type="molecule type" value="Genomic_DNA"/>
</dbReference>
<gene>
    <name evidence="4" type="ORF">BJ085DRAFT_37822</name>
</gene>
<protein>
    <submittedName>
        <fullName evidence="4">Uncharacterized protein</fullName>
    </submittedName>
</protein>
<dbReference type="PANTHER" id="PTHR13239">
    <property type="entry name" value="PROTEIN REQUIRED FOR HYPHAL ANASTOMOSIS HAM-2"/>
    <property type="match status" value="1"/>
</dbReference>
<feature type="region of interest" description="Disordered" evidence="1">
    <location>
        <begin position="1"/>
        <end position="43"/>
    </location>
</feature>
<dbReference type="InterPro" id="IPR021819">
    <property type="entry name" value="Far11/STRP_C"/>
</dbReference>
<keyword evidence="5" id="KW-1185">Reference proteome</keyword>
<dbReference type="SMART" id="SM01293">
    <property type="entry name" value="DUF3402"/>
    <property type="match status" value="1"/>
</dbReference>
<feature type="compositionally biased region" description="Basic and acidic residues" evidence="1">
    <location>
        <begin position="17"/>
        <end position="38"/>
    </location>
</feature>
<dbReference type="InterPro" id="IPR012486">
    <property type="entry name" value="Far11/STRP_N"/>
</dbReference>
<feature type="compositionally biased region" description="Polar residues" evidence="1">
    <location>
        <begin position="205"/>
        <end position="223"/>
    </location>
</feature>
<feature type="domain" description="Far11/STRP C-terminal" evidence="3">
    <location>
        <begin position="665"/>
        <end position="1227"/>
    </location>
</feature>
<accession>A0A4Q0A1I0</accession>
<feature type="region of interest" description="Disordered" evidence="1">
    <location>
        <begin position="1282"/>
        <end position="1332"/>
    </location>
</feature>
<feature type="compositionally biased region" description="Low complexity" evidence="1">
    <location>
        <begin position="1033"/>
        <end position="1043"/>
    </location>
</feature>
<feature type="compositionally biased region" description="Low complexity" evidence="1">
    <location>
        <begin position="947"/>
        <end position="959"/>
    </location>
</feature>